<reference evidence="8" key="1">
    <citation type="submission" date="2025-08" db="UniProtKB">
        <authorList>
            <consortium name="Ensembl"/>
        </authorList>
    </citation>
    <scope>IDENTIFICATION</scope>
</reference>
<dbReference type="GeneTree" id="ENSGT00940000155335"/>
<dbReference type="Pfam" id="PF00784">
    <property type="entry name" value="MyTH4"/>
    <property type="match status" value="1"/>
</dbReference>
<keyword evidence="3" id="KW-0518">Myosin</keyword>
<keyword evidence="3" id="KW-0505">Motor protein</keyword>
<dbReference type="Pfam" id="PF14604">
    <property type="entry name" value="SH3_9"/>
    <property type="match status" value="1"/>
</dbReference>
<dbReference type="InterPro" id="IPR001609">
    <property type="entry name" value="Myosin_head_motor_dom-like"/>
</dbReference>
<dbReference type="InterPro" id="IPR038185">
    <property type="entry name" value="MyTH4_dom_sf"/>
</dbReference>
<dbReference type="GO" id="GO:0016459">
    <property type="term" value="C:myosin complex"/>
    <property type="evidence" value="ECO:0007669"/>
    <property type="project" value="UniProtKB-KW"/>
</dbReference>
<dbReference type="Gene3D" id="2.30.30.40">
    <property type="entry name" value="SH3 Domains"/>
    <property type="match status" value="1"/>
</dbReference>
<dbReference type="Gene3D" id="1.25.40.530">
    <property type="entry name" value="MyTH4 domain"/>
    <property type="match status" value="1"/>
</dbReference>
<dbReference type="PANTHER" id="PTHR22692">
    <property type="entry name" value="MYOSIN VII, XV"/>
    <property type="match status" value="1"/>
</dbReference>
<name>A0A7M4E9H5_CROPO</name>
<dbReference type="SUPFAM" id="SSF50044">
    <property type="entry name" value="SH3-domain"/>
    <property type="match status" value="1"/>
</dbReference>
<accession>A0A7M4E9H5</accession>
<dbReference type="SMART" id="SM00139">
    <property type="entry name" value="MyTH4"/>
    <property type="match status" value="1"/>
</dbReference>
<keyword evidence="9" id="KW-1185">Reference proteome</keyword>
<sequence>MDQLSRLALTHEIEEPGHIHAASTVTPKLYCIFPGFGGEQFGAAMHQLSMYASPAQATDHTFLQKCHYHHGNSPLYTKPKLPLPVFTVRHYAGPVTYQVHKFLNKNHDQLRSEVLDIFSQSRLKVQSISFSVSVSLFLFIPYFVSSSPCLLPSYTSWLPLQLSNIFDVEYVTCQLRHSGILEAIHIRKEGYPIRIPFQPFLVRYGTLGGPTRSNLQERDDCIAVLLRVVGDASELYQIGVTKVLCKENGILIQKAFPSTYLVLMESRLLTFVHNRILPHVGIPEQRLARMAWTCLVGRLGKDGSHRCLQEGDCWFLCGHVPGHTGEYHKFPYLSLAGQQYAQVNQITEVSPPEVKARSDLLLPPNINDYPFSSFARSHFQPPRAFCSDDPRALQLGLNVAVRAPSLFPLGIWQILRFLADQNLQDWQEVLLGNYITSRGLRAPVLRNEILSQVATQMWKNPDGQQCQRGWVLMAALLSAFTPLPALEKPLLKFVSDHGLEGYDAICQHKILTAMQQTGMVPEVSRVHPPTQLEWTANQRKGKMVLDVFTYNEEKLSAEVESWTTGEQYAGWILSTRYGLDKVPRGWSVSVFKGDTWQDLLGCDFVLDLIGEMEGTGWPSLSSSDYPITPEGDRSFYQSSFLDTGDFFCAVCWLPSCLPLSSAVPAPPLPTPMQKSEKPVTKAKKEPGVKRLEPVPKAEPSREIRNIIKMYQSRPAPEPQPIELLRASKPFTKKNDPKNEALAKLGIANFQPPDSVSSPHARRWSGVMEGQTVPPSFFGKPWAQGRCPQILPNCFSSHAGSARTITEDDASIKTQLYKLTASVSFSYTNVAWKIFLRKEVQLEASSPGVMHKGCQEKIIQDTYSDSCFRISKEERRKMKDLLELPHDSLDYIDGFKKRIVVAARDNWANYFSRLFPVQGENGSDVQILGVSHRGLRLLKIAKAAGFSPEHLKILCSYSFADLMSMELKGRNTLEFSLKNEQLILHSAKAQQIKAMVELFLQELRQDSNCVVALRSYITDDKSLLNFKKGDIIELLPIHGLEPGWLFGSIGGRSGLFPANLVQLAAVPDYLSASMERIEGVRKSPRNDLEGKSVRKEVRSALGQC</sequence>
<dbReference type="Pfam" id="PF00063">
    <property type="entry name" value="Myosin_head"/>
    <property type="match status" value="2"/>
</dbReference>
<dbReference type="InterPro" id="IPR027417">
    <property type="entry name" value="P-loop_NTPase"/>
</dbReference>
<dbReference type="Ensembl" id="ENSCPRT00005007537.1">
    <property type="protein sequence ID" value="ENSCPRP00005006426.1"/>
    <property type="gene ID" value="ENSCPRG00005004593.1"/>
</dbReference>
<organism evidence="8 9">
    <name type="scientific">Crocodylus porosus</name>
    <name type="common">Saltwater crocodile</name>
    <name type="synonym">Estuarine crocodile</name>
    <dbReference type="NCBI Taxonomy" id="8502"/>
    <lineage>
        <taxon>Eukaryota</taxon>
        <taxon>Metazoa</taxon>
        <taxon>Chordata</taxon>
        <taxon>Craniata</taxon>
        <taxon>Vertebrata</taxon>
        <taxon>Euteleostomi</taxon>
        <taxon>Archelosauria</taxon>
        <taxon>Archosauria</taxon>
        <taxon>Crocodylia</taxon>
        <taxon>Longirostres</taxon>
        <taxon>Crocodylidae</taxon>
        <taxon>Crocodylus</taxon>
    </lineage>
</organism>
<dbReference type="GO" id="GO:0003774">
    <property type="term" value="F:cytoskeletal motor activity"/>
    <property type="evidence" value="ECO:0007669"/>
    <property type="project" value="InterPro"/>
</dbReference>
<evidence type="ECO:0008006" key="10">
    <source>
        <dbReference type="Google" id="ProtNLM"/>
    </source>
</evidence>
<dbReference type="OMA" id="THEIEEP"/>
<dbReference type="InterPro" id="IPR036028">
    <property type="entry name" value="SH3-like_dom_sf"/>
</dbReference>
<dbReference type="PANTHER" id="PTHR22692:SF16">
    <property type="entry name" value="MYOSIN XVB"/>
    <property type="match status" value="1"/>
</dbReference>
<keyword evidence="3" id="KW-0009">Actin-binding</keyword>
<feature type="domain" description="MyTH4" evidence="6">
    <location>
        <begin position="386"/>
        <end position="538"/>
    </location>
</feature>
<dbReference type="Gene3D" id="1.20.58.530">
    <property type="match status" value="1"/>
</dbReference>
<dbReference type="GO" id="GO:0003779">
    <property type="term" value="F:actin binding"/>
    <property type="evidence" value="ECO:0007669"/>
    <property type="project" value="UniProtKB-KW"/>
</dbReference>
<dbReference type="Proteomes" id="UP000594220">
    <property type="component" value="Unplaced"/>
</dbReference>
<dbReference type="AlphaFoldDB" id="A0A7M4E9H5"/>
<dbReference type="InterPro" id="IPR051567">
    <property type="entry name" value="Unconventional_Myosin_ATPase"/>
</dbReference>
<evidence type="ECO:0000256" key="2">
    <source>
        <dbReference type="PROSITE-ProRule" id="PRU00192"/>
    </source>
</evidence>
<dbReference type="Gene3D" id="2.30.29.30">
    <property type="entry name" value="Pleckstrin-homology domain (PH domain)/Phosphotyrosine-binding domain (PTB)"/>
    <property type="match status" value="1"/>
</dbReference>
<proteinExistence type="inferred from homology"/>
<reference evidence="8" key="2">
    <citation type="submission" date="2025-09" db="UniProtKB">
        <authorList>
            <consortium name="Ensembl"/>
        </authorList>
    </citation>
    <scope>IDENTIFICATION</scope>
</reference>
<protein>
    <recommendedName>
        <fullName evidence="10">Myosin XVB</fullName>
    </recommendedName>
</protein>
<evidence type="ECO:0000256" key="4">
    <source>
        <dbReference type="SAM" id="MobiDB-lite"/>
    </source>
</evidence>
<dbReference type="Pfam" id="PF26570">
    <property type="entry name" value="MYO15"/>
    <property type="match status" value="1"/>
</dbReference>
<comment type="caution">
    <text evidence="3">Lacks conserved residue(s) required for the propagation of feature annotation.</text>
</comment>
<evidence type="ECO:0000259" key="6">
    <source>
        <dbReference type="PROSITE" id="PS51016"/>
    </source>
</evidence>
<dbReference type="InterPro" id="IPR000857">
    <property type="entry name" value="MyTH4_dom"/>
</dbReference>
<dbReference type="PROSITE" id="PS50002">
    <property type="entry name" value="SH3"/>
    <property type="match status" value="1"/>
</dbReference>
<dbReference type="SMART" id="SM00242">
    <property type="entry name" value="MYSc"/>
    <property type="match status" value="1"/>
</dbReference>
<keyword evidence="1 2" id="KW-0728">SH3 domain</keyword>
<feature type="domain" description="Myosin motor" evidence="7">
    <location>
        <begin position="1"/>
        <end position="269"/>
    </location>
</feature>
<evidence type="ECO:0000313" key="8">
    <source>
        <dbReference type="Ensembl" id="ENSCPRP00005006426.1"/>
    </source>
</evidence>
<evidence type="ECO:0000313" key="9">
    <source>
        <dbReference type="Proteomes" id="UP000594220"/>
    </source>
</evidence>
<dbReference type="SUPFAM" id="SSF52540">
    <property type="entry name" value="P-loop containing nucleoside triphosphate hydrolases"/>
    <property type="match status" value="1"/>
</dbReference>
<feature type="domain" description="SH3" evidence="5">
    <location>
        <begin position="1004"/>
        <end position="1065"/>
    </location>
</feature>
<dbReference type="PROSITE" id="PS51456">
    <property type="entry name" value="MYOSIN_MOTOR"/>
    <property type="match status" value="1"/>
</dbReference>
<dbReference type="InterPro" id="IPR011993">
    <property type="entry name" value="PH-like_dom_sf"/>
</dbReference>
<evidence type="ECO:0000259" key="7">
    <source>
        <dbReference type="PROSITE" id="PS51456"/>
    </source>
</evidence>
<dbReference type="GO" id="GO:0005524">
    <property type="term" value="F:ATP binding"/>
    <property type="evidence" value="ECO:0007669"/>
    <property type="project" value="InterPro"/>
</dbReference>
<dbReference type="InterPro" id="IPR001452">
    <property type="entry name" value="SH3_domain"/>
</dbReference>
<evidence type="ECO:0000256" key="3">
    <source>
        <dbReference type="PROSITE-ProRule" id="PRU00782"/>
    </source>
</evidence>
<dbReference type="InterPro" id="IPR059004">
    <property type="entry name" value="MYO15"/>
</dbReference>
<dbReference type="PROSITE" id="PS51016">
    <property type="entry name" value="MYTH4"/>
    <property type="match status" value="1"/>
</dbReference>
<feature type="region of interest" description="Disordered" evidence="4">
    <location>
        <begin position="668"/>
        <end position="697"/>
    </location>
</feature>
<dbReference type="SMART" id="SM00326">
    <property type="entry name" value="SH3"/>
    <property type="match status" value="1"/>
</dbReference>
<dbReference type="Gene3D" id="6.20.240.20">
    <property type="match status" value="1"/>
</dbReference>
<feature type="compositionally biased region" description="Basic and acidic residues" evidence="4">
    <location>
        <begin position="674"/>
        <end position="697"/>
    </location>
</feature>
<evidence type="ECO:0000256" key="1">
    <source>
        <dbReference type="ARBA" id="ARBA00022443"/>
    </source>
</evidence>
<evidence type="ECO:0000259" key="5">
    <source>
        <dbReference type="PROSITE" id="PS50002"/>
    </source>
</evidence>
<comment type="similarity">
    <text evidence="3">Belongs to the TRAFAC class myosin-kinesin ATPase superfamily. Myosin family.</text>
</comment>